<dbReference type="Proteomes" id="UP000253958">
    <property type="component" value="Chromosome"/>
</dbReference>
<evidence type="ECO:0008006" key="5">
    <source>
        <dbReference type="Google" id="ProtNLM"/>
    </source>
</evidence>
<accession>A0A6N3K989</accession>
<keyword evidence="1" id="KW-0175">Coiled coil</keyword>
<dbReference type="EMBL" id="CP031263">
    <property type="protein sequence ID" value="AXH93553.1"/>
    <property type="molecule type" value="Genomic_DNA"/>
</dbReference>
<organism evidence="3 4">
    <name type="scientific">Micromonospora aurantiaca</name>
    <name type="common">nom. illeg.</name>
    <dbReference type="NCBI Taxonomy" id="47850"/>
    <lineage>
        <taxon>Bacteria</taxon>
        <taxon>Bacillati</taxon>
        <taxon>Actinomycetota</taxon>
        <taxon>Actinomycetes</taxon>
        <taxon>Micromonosporales</taxon>
        <taxon>Micromonosporaceae</taxon>
        <taxon>Micromonospora</taxon>
    </lineage>
</organism>
<dbReference type="RefSeq" id="WP_114920822.1">
    <property type="nucleotide sequence ID" value="NZ_CP031263.1"/>
</dbReference>
<evidence type="ECO:0000256" key="1">
    <source>
        <dbReference type="SAM" id="Coils"/>
    </source>
</evidence>
<feature type="coiled-coil region" evidence="1">
    <location>
        <begin position="881"/>
        <end position="929"/>
    </location>
</feature>
<gene>
    <name evidence="3" type="ORF">DVH21_28535</name>
</gene>
<evidence type="ECO:0000256" key="2">
    <source>
        <dbReference type="SAM" id="MobiDB-lite"/>
    </source>
</evidence>
<name>A0A6N3K989_9ACTN</name>
<reference evidence="3 4" key="2">
    <citation type="submission" date="2018-08" db="EMBL/GenBank/DDBJ databases">
        <title>Streptomyces kandeliansis sp. nov., an endophytic bacterium isolated from mangrove plant.</title>
        <authorList>
            <person name="Wang R."/>
        </authorList>
    </citation>
    <scope>NUCLEOTIDE SEQUENCE [LARGE SCALE GENOMIC DNA]</scope>
    <source>
        <strain evidence="4">H14(2018)</strain>
    </source>
</reference>
<evidence type="ECO:0000313" key="4">
    <source>
        <dbReference type="Proteomes" id="UP000253958"/>
    </source>
</evidence>
<evidence type="ECO:0000313" key="3">
    <source>
        <dbReference type="EMBL" id="AXH93553.1"/>
    </source>
</evidence>
<feature type="region of interest" description="Disordered" evidence="2">
    <location>
        <begin position="1001"/>
        <end position="1028"/>
    </location>
</feature>
<sequence>MYELNRVRLFGVGPRGARYSDVTLDLSDVGAIIPGQQASLFSAPVRRPSPYSLLLLENGGGKSVLLKLLFSVVLPGKRNAVGGSAAVMDKFVVGDDAAHVVLEWMNVRTGDRVITGKTLQRRRTAAAGERLAEHWWSLRPHAGVEIDRLPFTSDGRRLRLEGFREALQEIDHAAPVTQLTWVGQEVGEWARHLRETGIEPDLFGIQRRMNADEGDAANAFKFASSKEFVEWLLKVVLDPEDAVSVAENFDSYARTVGDRQAMLLERDLADGAVSALRPVATAYERHRAARAAQDAAVSDGRALLQGVRARVAAETAATQQLREAAEVAAELAATREAERERARDVVNEIRRQTIKLELDDARHEQQQATVHRDTAAADLRGLALADLLERHGAAENQAMQLAVQIIEAEASALPALQARNEAAGALLSKLQAEAEAARAERDSKNAAETAYTDRGRQLDEERTESLLSAEKLRGEHATIRTTVAEASVQVDAAVTDGLLTAGQDVAQAAAEAAAAAATAARQVEAGQRELKDATVAVRDTAQTARDAHRALTAARSHRDEADGALRAVLDRAEALTADELVRAALATEHVDVDMLDGSFDTLTGQLHTDETALDERLSTLRTAQRDDQRLLDALGDGGLLPPRAEVEASLDALHAAGIGAHAGWRYLAENVAADERDQVIATHPQLADGVIVVGPGALPAARDALTAARLRPAAAVAVGTGARMLDIHAGGDRPRDTLPDAGQFVIEPNPALFDPETAERRRLQLRDAMAARGAEIGTVAATLTHLRELLAELASWRRTCPAGHLAALRDALAAGEEALAEASEAEADARAAAETAEAARDRIDAELGGRRTADRAAAERAATLKRLAAAVEATAVQRRRLPELDEAIKAAERGAQDLTAQRDRALQQANEAARDAEAAAARAARHQEAMRDVVTSTGKLPDGVPSDSVTVLRAAYQAAAHAYAAVEVGHDLRAVADTAEAEAARLRADVAGRDPADVARGTELLNTPEGSDPAGRQTAAGRAERERRRCEDAITAATEKIGTMRSELNAATPSDNRNVWIQLPDDRRPITVEHGRALLEAATTEQRAAQERLEHANAHAAGVVRRVTDAAEAARAFREVLAPLETLLGQTDAGADVADTTEPFAGSAEQAAAATSRVLDALRRTDNEERASRSEVTRLVDAAVHFANQPQFEAMTHNLARRALVGLEREQLAARAAEFAAQLDQRLATLTTDLDAASRHRKLIVERLSALVDGALKTLRTASRLSKLPAGLGDWEGKEFLRIRFTEADPSLLAARVGEVVDELAAVTSARAAGTRGSAPKRDGLALLLRSIDAAVPKGFTVDVLKPDAVLRDERVPVEDINDVFSGGQELTAAIVLYCTMAALRANERGQLRARHSGVLFLDNPIGKASAEYLLELQQGVASALGVQLVYTTGLSDDRALAAFPLWVRMRNDADLRAGMKHIRVAEVVRRQLPEPFADDEAALNGIAPGMVTATRVYRRPA</sequence>
<reference evidence="3 4" key="1">
    <citation type="submission" date="2018-07" db="EMBL/GenBank/DDBJ databases">
        <authorList>
            <person name="Ye Y."/>
        </authorList>
    </citation>
    <scope>NUCLEOTIDE SEQUENCE [LARGE SCALE GENOMIC DNA]</scope>
    <source>
        <strain evidence="4">H14(2018)</strain>
    </source>
</reference>
<protein>
    <recommendedName>
        <fullName evidence="5">Chromosome segregation ATPase</fullName>
    </recommendedName>
</protein>
<proteinExistence type="predicted"/>
<feature type="region of interest" description="Disordered" evidence="2">
    <location>
        <begin position="439"/>
        <end position="461"/>
    </location>
</feature>
<feature type="coiled-coil region" evidence="1">
    <location>
        <begin position="805"/>
        <end position="842"/>
    </location>
</feature>